<dbReference type="AlphaFoldDB" id="A0A7J5ZK71"/>
<dbReference type="EMBL" id="JAAKFY010000002">
    <property type="protein sequence ID" value="KAF3861087.1"/>
    <property type="molecule type" value="Genomic_DNA"/>
</dbReference>
<feature type="region of interest" description="Disordered" evidence="1">
    <location>
        <begin position="1"/>
        <end position="26"/>
    </location>
</feature>
<feature type="compositionally biased region" description="Low complexity" evidence="1">
    <location>
        <begin position="11"/>
        <end position="26"/>
    </location>
</feature>
<evidence type="ECO:0000313" key="3">
    <source>
        <dbReference type="Proteomes" id="UP000518266"/>
    </source>
</evidence>
<accession>A0A7J5ZK71</accession>
<comment type="caution">
    <text evidence="2">The sequence shown here is derived from an EMBL/GenBank/DDBJ whole genome shotgun (WGS) entry which is preliminary data.</text>
</comment>
<evidence type="ECO:0000313" key="2">
    <source>
        <dbReference type="EMBL" id="KAF3861087.1"/>
    </source>
</evidence>
<gene>
    <name evidence="2" type="ORF">F7725_001342</name>
</gene>
<evidence type="ECO:0000256" key="1">
    <source>
        <dbReference type="SAM" id="MobiDB-lite"/>
    </source>
</evidence>
<keyword evidence="3" id="KW-1185">Reference proteome</keyword>
<feature type="compositionally biased region" description="Basic and acidic residues" evidence="1">
    <location>
        <begin position="1"/>
        <end position="10"/>
    </location>
</feature>
<protein>
    <submittedName>
        <fullName evidence="2">Uncharacterized protein</fullName>
    </submittedName>
</protein>
<name>A0A7J5ZK71_DISMA</name>
<organism evidence="2 3">
    <name type="scientific">Dissostichus mawsoni</name>
    <name type="common">Antarctic cod</name>
    <dbReference type="NCBI Taxonomy" id="36200"/>
    <lineage>
        <taxon>Eukaryota</taxon>
        <taxon>Metazoa</taxon>
        <taxon>Chordata</taxon>
        <taxon>Craniata</taxon>
        <taxon>Vertebrata</taxon>
        <taxon>Euteleostomi</taxon>
        <taxon>Actinopterygii</taxon>
        <taxon>Neopterygii</taxon>
        <taxon>Teleostei</taxon>
        <taxon>Neoteleostei</taxon>
        <taxon>Acanthomorphata</taxon>
        <taxon>Eupercaria</taxon>
        <taxon>Perciformes</taxon>
        <taxon>Notothenioidei</taxon>
        <taxon>Nototheniidae</taxon>
        <taxon>Dissostichus</taxon>
    </lineage>
</organism>
<reference evidence="2 3" key="1">
    <citation type="submission" date="2020-03" db="EMBL/GenBank/DDBJ databases">
        <title>Dissostichus mawsoni Genome sequencing and assembly.</title>
        <authorList>
            <person name="Park H."/>
        </authorList>
    </citation>
    <scope>NUCLEOTIDE SEQUENCE [LARGE SCALE GENOMIC DNA]</scope>
    <source>
        <strain evidence="2">DM0001</strain>
        <tissue evidence="2">Muscle</tissue>
    </source>
</reference>
<sequence>MRTAARDTRASSRPTPRSPSTWSSSAWKPELCSLSIPLKISGLTPSREHGGMDGSCSDPIGPGSLHLFTLLSSRNRVFCHLL</sequence>
<proteinExistence type="predicted"/>
<dbReference type="Proteomes" id="UP000518266">
    <property type="component" value="Unassembled WGS sequence"/>
</dbReference>